<dbReference type="Gene3D" id="3.40.50.720">
    <property type="entry name" value="NAD(P)-binding Rossmann-like Domain"/>
    <property type="match status" value="1"/>
</dbReference>
<evidence type="ECO:0000313" key="8">
    <source>
        <dbReference type="EMBL" id="TGL59739.1"/>
    </source>
</evidence>
<sequence length="284" mass="32354">MLNVLVTGGNGQLGCEIREVAPEFADKLRLFFVTRENLNLESESEIETFISANQIQAIVNTAAYTAVDLAEKEPEKARSSNVVIPKLLAKIANRHKIKMLHVSTDFAFDGKSGKPYKEDDLTSPISIYGKTKEEGEREVLKELPKAIILRTSWVYSKYGNNFLKTIRRLGKERPELKIIYDQIGTPTWARDLARVILKMIQTKDLSGFYHYSNEGIASWYDFAKEILDLSNLKTKILPIETSEYPTPATRPTYSVLNKKKIKQTLEIEIPHWKDSLKVCLSELD</sequence>
<protein>
    <recommendedName>
        <fullName evidence="4 6">dTDP-4-dehydrorhamnose reductase</fullName>
        <ecNumber evidence="3 6">1.1.1.133</ecNumber>
    </recommendedName>
</protein>
<organism evidence="8 9">
    <name type="scientific">Leptospira ognonensis</name>
    <dbReference type="NCBI Taxonomy" id="2484945"/>
    <lineage>
        <taxon>Bacteria</taxon>
        <taxon>Pseudomonadati</taxon>
        <taxon>Spirochaetota</taxon>
        <taxon>Spirochaetia</taxon>
        <taxon>Leptospirales</taxon>
        <taxon>Leptospiraceae</taxon>
        <taxon>Leptospira</taxon>
    </lineage>
</organism>
<evidence type="ECO:0000256" key="6">
    <source>
        <dbReference type="RuleBase" id="RU364082"/>
    </source>
</evidence>
<dbReference type="GO" id="GO:0008831">
    <property type="term" value="F:dTDP-4-dehydrorhamnose reductase activity"/>
    <property type="evidence" value="ECO:0007669"/>
    <property type="project" value="UniProtKB-EC"/>
</dbReference>
<evidence type="ECO:0000256" key="1">
    <source>
        <dbReference type="ARBA" id="ARBA00004781"/>
    </source>
</evidence>
<comment type="catalytic activity">
    <reaction evidence="5">
        <text>dTDP-beta-L-rhamnose + NADP(+) = dTDP-4-dehydro-beta-L-rhamnose + NADPH + H(+)</text>
        <dbReference type="Rhea" id="RHEA:21796"/>
        <dbReference type="ChEBI" id="CHEBI:15378"/>
        <dbReference type="ChEBI" id="CHEBI:57510"/>
        <dbReference type="ChEBI" id="CHEBI:57783"/>
        <dbReference type="ChEBI" id="CHEBI:58349"/>
        <dbReference type="ChEBI" id="CHEBI:62830"/>
        <dbReference type="EC" id="1.1.1.133"/>
    </reaction>
</comment>
<proteinExistence type="inferred from homology"/>
<evidence type="ECO:0000256" key="2">
    <source>
        <dbReference type="ARBA" id="ARBA00010944"/>
    </source>
</evidence>
<dbReference type="AlphaFoldDB" id="A0A4R9K1Y8"/>
<evidence type="ECO:0000259" key="7">
    <source>
        <dbReference type="Pfam" id="PF04321"/>
    </source>
</evidence>
<feature type="domain" description="RmlD-like substrate binding" evidence="7">
    <location>
        <begin position="3"/>
        <end position="283"/>
    </location>
</feature>
<dbReference type="GO" id="GO:0005829">
    <property type="term" value="C:cytosol"/>
    <property type="evidence" value="ECO:0007669"/>
    <property type="project" value="TreeGrafter"/>
</dbReference>
<gene>
    <name evidence="8" type="primary">rfbD</name>
    <name evidence="8" type="ORF">EHQ58_08325</name>
</gene>
<evidence type="ECO:0000313" key="9">
    <source>
        <dbReference type="Proteomes" id="UP000297693"/>
    </source>
</evidence>
<dbReference type="Pfam" id="PF04321">
    <property type="entry name" value="RmlD_sub_bind"/>
    <property type="match status" value="1"/>
</dbReference>
<keyword evidence="6 8" id="KW-0560">Oxidoreductase</keyword>
<keyword evidence="6" id="KW-0521">NADP</keyword>
<dbReference type="NCBIfam" id="TIGR01214">
    <property type="entry name" value="rmlD"/>
    <property type="match status" value="1"/>
</dbReference>
<evidence type="ECO:0000256" key="3">
    <source>
        <dbReference type="ARBA" id="ARBA00012929"/>
    </source>
</evidence>
<name>A0A4R9K1Y8_9LEPT</name>
<evidence type="ECO:0000256" key="4">
    <source>
        <dbReference type="ARBA" id="ARBA00017099"/>
    </source>
</evidence>
<dbReference type="EMBL" id="RQGD01000023">
    <property type="protein sequence ID" value="TGL59739.1"/>
    <property type="molecule type" value="Genomic_DNA"/>
</dbReference>
<dbReference type="RefSeq" id="WP_135623428.1">
    <property type="nucleotide sequence ID" value="NZ_RQGD01000023.1"/>
</dbReference>
<dbReference type="GO" id="GO:0019305">
    <property type="term" value="P:dTDP-rhamnose biosynthetic process"/>
    <property type="evidence" value="ECO:0007669"/>
    <property type="project" value="UniProtKB-UniPathway"/>
</dbReference>
<comment type="function">
    <text evidence="6">Catalyzes the reduction of dTDP-6-deoxy-L-lyxo-4-hexulose to yield dTDP-L-rhamnose.</text>
</comment>
<dbReference type="InterPro" id="IPR036291">
    <property type="entry name" value="NAD(P)-bd_dom_sf"/>
</dbReference>
<dbReference type="EC" id="1.1.1.133" evidence="3 6"/>
<comment type="caution">
    <text evidence="8">The sequence shown here is derived from an EMBL/GenBank/DDBJ whole genome shotgun (WGS) entry which is preliminary data.</text>
</comment>
<dbReference type="InterPro" id="IPR029903">
    <property type="entry name" value="RmlD-like-bd"/>
</dbReference>
<dbReference type="SUPFAM" id="SSF51735">
    <property type="entry name" value="NAD(P)-binding Rossmann-fold domains"/>
    <property type="match status" value="1"/>
</dbReference>
<dbReference type="PANTHER" id="PTHR10491:SF4">
    <property type="entry name" value="METHIONINE ADENOSYLTRANSFERASE 2 SUBUNIT BETA"/>
    <property type="match status" value="1"/>
</dbReference>
<dbReference type="InterPro" id="IPR005913">
    <property type="entry name" value="dTDP_dehydrorham_reduct"/>
</dbReference>
<accession>A0A4R9K1Y8</accession>
<comment type="pathway">
    <text evidence="1 6">Carbohydrate biosynthesis; dTDP-L-rhamnose biosynthesis.</text>
</comment>
<dbReference type="OrthoDB" id="9803892at2"/>
<dbReference type="PANTHER" id="PTHR10491">
    <property type="entry name" value="DTDP-4-DEHYDRORHAMNOSE REDUCTASE"/>
    <property type="match status" value="1"/>
</dbReference>
<dbReference type="Gene3D" id="3.90.25.10">
    <property type="entry name" value="UDP-galactose 4-epimerase, domain 1"/>
    <property type="match status" value="1"/>
</dbReference>
<reference evidence="8" key="1">
    <citation type="journal article" date="2019" name="PLoS Negl. Trop. Dis.">
        <title>Revisiting the worldwide diversity of Leptospira species in the environment.</title>
        <authorList>
            <person name="Vincent A.T."/>
            <person name="Schiettekatte O."/>
            <person name="Bourhy P."/>
            <person name="Veyrier F.J."/>
            <person name="Picardeau M."/>
        </authorList>
    </citation>
    <scope>NUCLEOTIDE SEQUENCE [LARGE SCALE GENOMIC DNA]</scope>
    <source>
        <strain evidence="8">201702476</strain>
    </source>
</reference>
<evidence type="ECO:0000256" key="5">
    <source>
        <dbReference type="ARBA" id="ARBA00048200"/>
    </source>
</evidence>
<keyword evidence="9" id="KW-1185">Reference proteome</keyword>
<dbReference type="UniPathway" id="UPA00124"/>
<dbReference type="CDD" id="cd05254">
    <property type="entry name" value="dTDP_HR_like_SDR_e"/>
    <property type="match status" value="1"/>
</dbReference>
<dbReference type="Proteomes" id="UP000297693">
    <property type="component" value="Unassembled WGS sequence"/>
</dbReference>
<comment type="similarity">
    <text evidence="2 6">Belongs to the dTDP-4-dehydrorhamnose reductase family.</text>
</comment>